<keyword evidence="5" id="KW-1185">Reference proteome</keyword>
<accession>A0A3Q3JCA0</accession>
<feature type="domain" description="Ig-like" evidence="3">
    <location>
        <begin position="1130"/>
        <end position="1202"/>
    </location>
</feature>
<dbReference type="PANTHER" id="PTHR47633">
    <property type="entry name" value="IMMUNOGLOBULIN"/>
    <property type="match status" value="1"/>
</dbReference>
<dbReference type="STRING" id="43700.ENSMALP00000016629"/>
<feature type="compositionally biased region" description="Basic and acidic residues" evidence="2">
    <location>
        <begin position="561"/>
        <end position="613"/>
    </location>
</feature>
<evidence type="ECO:0000259" key="3">
    <source>
        <dbReference type="PROSITE" id="PS50835"/>
    </source>
</evidence>
<feature type="region of interest" description="Disordered" evidence="2">
    <location>
        <begin position="906"/>
        <end position="933"/>
    </location>
</feature>
<dbReference type="Proteomes" id="UP000261600">
    <property type="component" value="Unplaced"/>
</dbReference>
<feature type="region of interest" description="Disordered" evidence="2">
    <location>
        <begin position="948"/>
        <end position="1047"/>
    </location>
</feature>
<feature type="coiled-coil region" evidence="1">
    <location>
        <begin position="373"/>
        <end position="438"/>
    </location>
</feature>
<evidence type="ECO:0000256" key="1">
    <source>
        <dbReference type="SAM" id="Coils"/>
    </source>
</evidence>
<dbReference type="Gene3D" id="2.60.40.10">
    <property type="entry name" value="Immunoglobulins"/>
    <property type="match status" value="1"/>
</dbReference>
<dbReference type="InterPro" id="IPR007110">
    <property type="entry name" value="Ig-like_dom"/>
</dbReference>
<evidence type="ECO:0000313" key="5">
    <source>
        <dbReference type="Proteomes" id="UP000261600"/>
    </source>
</evidence>
<organism evidence="4 5">
    <name type="scientific">Monopterus albus</name>
    <name type="common">Swamp eel</name>
    <dbReference type="NCBI Taxonomy" id="43700"/>
    <lineage>
        <taxon>Eukaryota</taxon>
        <taxon>Metazoa</taxon>
        <taxon>Chordata</taxon>
        <taxon>Craniata</taxon>
        <taxon>Vertebrata</taxon>
        <taxon>Euteleostomi</taxon>
        <taxon>Actinopterygii</taxon>
        <taxon>Neopterygii</taxon>
        <taxon>Teleostei</taxon>
        <taxon>Neoteleostei</taxon>
        <taxon>Acanthomorphata</taxon>
        <taxon>Anabantaria</taxon>
        <taxon>Synbranchiformes</taxon>
        <taxon>Synbranchidae</taxon>
        <taxon>Monopterus</taxon>
    </lineage>
</organism>
<dbReference type="AlphaFoldDB" id="A0A3Q3JCA0"/>
<dbReference type="Ensembl" id="ENSMALT00000016964.1">
    <property type="protein sequence ID" value="ENSMALP00000016629.1"/>
    <property type="gene ID" value="ENSMALG00000011668.1"/>
</dbReference>
<feature type="compositionally biased region" description="Polar residues" evidence="2">
    <location>
        <begin position="760"/>
        <end position="774"/>
    </location>
</feature>
<feature type="compositionally biased region" description="Basic and acidic residues" evidence="2">
    <location>
        <begin position="1"/>
        <end position="14"/>
    </location>
</feature>
<feature type="compositionally biased region" description="Pro residues" evidence="2">
    <location>
        <begin position="1102"/>
        <end position="1112"/>
    </location>
</feature>
<name>A0A3Q3JCA0_MONAL</name>
<dbReference type="InterPro" id="IPR013098">
    <property type="entry name" value="Ig_I-set"/>
</dbReference>
<feature type="region of interest" description="Disordered" evidence="2">
    <location>
        <begin position="829"/>
        <end position="857"/>
    </location>
</feature>
<evidence type="ECO:0000256" key="2">
    <source>
        <dbReference type="SAM" id="MobiDB-lite"/>
    </source>
</evidence>
<evidence type="ECO:0000313" key="4">
    <source>
        <dbReference type="Ensembl" id="ENSMALP00000016629.1"/>
    </source>
</evidence>
<dbReference type="Pfam" id="PF07679">
    <property type="entry name" value="I-set"/>
    <property type="match status" value="1"/>
</dbReference>
<keyword evidence="1" id="KW-0175">Coiled coil</keyword>
<feature type="compositionally biased region" description="Polar residues" evidence="2">
    <location>
        <begin position="847"/>
        <end position="857"/>
    </location>
</feature>
<feature type="region of interest" description="Disordered" evidence="2">
    <location>
        <begin position="549"/>
        <end position="650"/>
    </location>
</feature>
<feature type="region of interest" description="Disordered" evidence="2">
    <location>
        <begin position="1101"/>
        <end position="1133"/>
    </location>
</feature>
<dbReference type="InterPro" id="IPR036179">
    <property type="entry name" value="Ig-like_dom_sf"/>
</dbReference>
<proteinExistence type="predicted"/>
<feature type="region of interest" description="Disordered" evidence="2">
    <location>
        <begin position="749"/>
        <end position="774"/>
    </location>
</feature>
<dbReference type="SUPFAM" id="SSF48726">
    <property type="entry name" value="Immunoglobulin"/>
    <property type="match status" value="1"/>
</dbReference>
<feature type="compositionally biased region" description="Polar residues" evidence="2">
    <location>
        <begin position="948"/>
        <end position="982"/>
    </location>
</feature>
<feature type="compositionally biased region" description="Low complexity" evidence="2">
    <location>
        <begin position="996"/>
        <end position="1012"/>
    </location>
</feature>
<feature type="region of interest" description="Disordered" evidence="2">
    <location>
        <begin position="1"/>
        <end position="35"/>
    </location>
</feature>
<dbReference type="PROSITE" id="PS50835">
    <property type="entry name" value="IG_LIKE"/>
    <property type="match status" value="1"/>
</dbReference>
<dbReference type="InterPro" id="IPR013783">
    <property type="entry name" value="Ig-like_fold"/>
</dbReference>
<protein>
    <recommendedName>
        <fullName evidence="3">Ig-like domain-containing protein</fullName>
    </recommendedName>
</protein>
<feature type="compositionally biased region" description="Polar residues" evidence="2">
    <location>
        <begin position="1022"/>
        <end position="1031"/>
    </location>
</feature>
<reference evidence="4" key="1">
    <citation type="submission" date="2025-08" db="UniProtKB">
        <authorList>
            <consortium name="Ensembl"/>
        </authorList>
    </citation>
    <scope>IDENTIFICATION</scope>
</reference>
<sequence>MEELRKIYSRKPEEEEKEAGDSTATSSRSPVRKQGDDYWQETLQRLLTAQELGNSYVRTVATVSGSGLNVQSMVSVVQQTVEQLIGTKQEVSELRSHWLIQVQQHQEDMKYCRKYQERLSKAQQDLNCVSEMLDSCTLMDLGSEPQTSRLLEHFSQARPHFIQLDAEVEYMVKSWETLRRVQDRLEVKDVSRGAVKEEDLSELLKLQKKVKGKIQQCESILDLTISFHLTAKQLEALLHSEPASPLTDSTGFCGRNEAELGLYREKQQQIRTLLKMTSALKTDICTAVQSSDCTCFQVEQLEARLLSLDSLCILWLNAAAQREEKLRRELLARQLSDDIDQLCDSFKELKKHFSNLRFNYLKRNNRTRNLKATRNQLQQVELYEEKLRGLRRRLQDVMYRLGSEVKDGAIAREVEDAVNELQRQMGEFEQSVSEHQNTLEMTSRLQQAMEEYQFWCEGASATIARVSKFSLECRSTEAISVLCRQFEKFIWPTVPQQEERISQITELAVRLHGVEEGRRYIEKTVSKHSVMVESIRELSARLMKLETKLKVESGEQQQKGRGKEEAERRTERGTREEDEEKEKKLSENRKMKKKEQMENRNTEEEADVYELKETGYTPELTEPMEDSQSNDEYECASPDDISLPPLAETPESNIVHSDTEDSFCFSHSVHVSQYSHQYRAQSEHSGPGSATGAIRQQTESIQTEGNPTTPTILHSHTRLRAESSLFVQNPLKVPDLLTSTLCSILGTGEPNTANLPEGNTEPSFPSGPNSVHQSNTPDTCYIKDNNVPEDGSPSQIAPLLIEYNSQYKQPHSSAGTHSRNTQTVPYKTKTLPQTVPQTDPVPLGADHSQSPPLPQSSYCPQAFDDADPDLLKHKALPQHTSLLKHSTTFPQIRTVICQENTFTQSIPDSEHGLNQAINPPQAKKETSPVSKHQRYDLTSISTVTSQQTAYSQSLPSDSHCTLTEASSSLRSQQENHFTQASRSLPDVYVPNPSEPSSMRNISTSSSRFSSKQSHQRLCSLHESLTSTCSQQRVHDPGRTHSSPARPTAPRQLKAQILTLAQQANPHVTPPSSPSHLLTPEQDADICQPVAICEEIRLTPQILGPPLPAPSPPSKDQAESLPQGKASKPGPPCFTRPLSKATVMEGSPVMLEVEVMAHPEPTLTWFKDGEVSATSTDRALARKEKKHFLLDSDSGLFEAPATNPDGSWWVAGNSSSCGEKWLVAKVWDIISVDWQTWFGTMCALLWLFYLILF</sequence>
<reference evidence="4" key="2">
    <citation type="submission" date="2025-09" db="UniProtKB">
        <authorList>
            <consortium name="Ensembl"/>
        </authorList>
    </citation>
    <scope>IDENTIFICATION</scope>
</reference>
<feature type="compositionally biased region" description="Acidic residues" evidence="2">
    <location>
        <begin position="622"/>
        <end position="634"/>
    </location>
</feature>